<feature type="region of interest" description="Disordered" evidence="1">
    <location>
        <begin position="1"/>
        <end position="50"/>
    </location>
</feature>
<gene>
    <name evidence="2" type="ORF">PXEA_LOCUS8946</name>
</gene>
<name>A0A448WMI1_9PLAT</name>
<evidence type="ECO:0000313" key="2">
    <source>
        <dbReference type="EMBL" id="VEL15506.1"/>
    </source>
</evidence>
<reference evidence="2" key="1">
    <citation type="submission" date="2018-11" db="EMBL/GenBank/DDBJ databases">
        <authorList>
            <consortium name="Pathogen Informatics"/>
        </authorList>
    </citation>
    <scope>NUCLEOTIDE SEQUENCE</scope>
</reference>
<feature type="compositionally biased region" description="Polar residues" evidence="1">
    <location>
        <begin position="30"/>
        <end position="43"/>
    </location>
</feature>
<organism evidence="2 3">
    <name type="scientific">Protopolystoma xenopodis</name>
    <dbReference type="NCBI Taxonomy" id="117903"/>
    <lineage>
        <taxon>Eukaryota</taxon>
        <taxon>Metazoa</taxon>
        <taxon>Spiralia</taxon>
        <taxon>Lophotrochozoa</taxon>
        <taxon>Platyhelminthes</taxon>
        <taxon>Monogenea</taxon>
        <taxon>Polyopisthocotylea</taxon>
        <taxon>Polystomatidea</taxon>
        <taxon>Polystomatidae</taxon>
        <taxon>Protopolystoma</taxon>
    </lineage>
</organism>
<proteinExistence type="predicted"/>
<protein>
    <submittedName>
        <fullName evidence="2">Uncharacterized protein</fullName>
    </submittedName>
</protein>
<accession>A0A448WMI1</accession>
<dbReference type="EMBL" id="CAAALY010024828">
    <property type="protein sequence ID" value="VEL15506.1"/>
    <property type="molecule type" value="Genomic_DNA"/>
</dbReference>
<keyword evidence="3" id="KW-1185">Reference proteome</keyword>
<dbReference type="Proteomes" id="UP000784294">
    <property type="component" value="Unassembled WGS sequence"/>
</dbReference>
<feature type="non-terminal residue" evidence="2">
    <location>
        <position position="1"/>
    </location>
</feature>
<evidence type="ECO:0000313" key="3">
    <source>
        <dbReference type="Proteomes" id="UP000784294"/>
    </source>
</evidence>
<evidence type="ECO:0000256" key="1">
    <source>
        <dbReference type="SAM" id="MobiDB-lite"/>
    </source>
</evidence>
<dbReference type="AlphaFoldDB" id="A0A448WMI1"/>
<comment type="caution">
    <text evidence="2">The sequence shown here is derived from an EMBL/GenBank/DDBJ whole genome shotgun (WGS) entry which is preliminary data.</text>
</comment>
<sequence>RAWPKWTEARQSPVPPVPSLFPTPRRHTNNPHNMGPPTTNPVSRHTGGGYELSLLTTPSPADCQFEPHVCLATFGSSPCL</sequence>